<evidence type="ECO:0000259" key="11">
    <source>
        <dbReference type="Pfam" id="PF08263"/>
    </source>
</evidence>
<dbReference type="InterPro" id="IPR001611">
    <property type="entry name" value="Leu-rich_rpt"/>
</dbReference>
<evidence type="ECO:0000256" key="4">
    <source>
        <dbReference type="ARBA" id="ARBA00022729"/>
    </source>
</evidence>
<name>A0A0Q3RL84_BRADI</name>
<evidence type="ECO:0000256" key="1">
    <source>
        <dbReference type="ARBA" id="ARBA00004167"/>
    </source>
</evidence>
<keyword evidence="4 10" id="KW-0732">Signal</keyword>
<keyword evidence="7" id="KW-0472">Membrane</keyword>
<evidence type="ECO:0000256" key="6">
    <source>
        <dbReference type="ARBA" id="ARBA00022989"/>
    </source>
</evidence>
<evidence type="ECO:0000313" key="14">
    <source>
        <dbReference type="Proteomes" id="UP000008810"/>
    </source>
</evidence>
<dbReference type="Gene3D" id="3.80.10.10">
    <property type="entry name" value="Ribonuclease Inhibitor"/>
    <property type="match status" value="2"/>
</dbReference>
<evidence type="ECO:0000256" key="3">
    <source>
        <dbReference type="ARBA" id="ARBA00022692"/>
    </source>
</evidence>
<dbReference type="Gramene" id="KQK13690">
    <property type="protein sequence ID" value="KQK13690"/>
    <property type="gene ID" value="BRADI_1g11870v3"/>
</dbReference>
<evidence type="ECO:0000256" key="5">
    <source>
        <dbReference type="ARBA" id="ARBA00022737"/>
    </source>
</evidence>
<dbReference type="SUPFAM" id="SSF52058">
    <property type="entry name" value="L domain-like"/>
    <property type="match status" value="1"/>
</dbReference>
<dbReference type="Proteomes" id="UP000008810">
    <property type="component" value="Chromosome 1"/>
</dbReference>
<dbReference type="EMBL" id="CM000880">
    <property type="protein sequence ID" value="KQK13690.1"/>
    <property type="molecule type" value="Genomic_DNA"/>
</dbReference>
<dbReference type="PANTHER" id="PTHR47986:SF32">
    <property type="entry name" value="LEUCINE-RICH REPEAT-CONTAINING N-TERMINAL PLANT-TYPE DOMAIN-CONTAINING PROTEIN"/>
    <property type="match status" value="1"/>
</dbReference>
<reference evidence="12" key="2">
    <citation type="submission" date="2017-06" db="EMBL/GenBank/DDBJ databases">
        <title>WGS assembly of Brachypodium distachyon.</title>
        <authorList>
            <consortium name="The International Brachypodium Initiative"/>
            <person name="Lucas S."/>
            <person name="Harmon-Smith M."/>
            <person name="Lail K."/>
            <person name="Tice H."/>
            <person name="Grimwood J."/>
            <person name="Bruce D."/>
            <person name="Barry K."/>
            <person name="Shu S."/>
            <person name="Lindquist E."/>
            <person name="Wang M."/>
            <person name="Pitluck S."/>
            <person name="Vogel J.P."/>
            <person name="Garvin D.F."/>
            <person name="Mockler T.C."/>
            <person name="Schmutz J."/>
            <person name="Rokhsar D."/>
            <person name="Bevan M.W."/>
        </authorList>
    </citation>
    <scope>NUCLEOTIDE SEQUENCE</scope>
    <source>
        <strain evidence="12">Bd21</strain>
    </source>
</reference>
<evidence type="ECO:0000256" key="8">
    <source>
        <dbReference type="ARBA" id="ARBA00023170"/>
    </source>
</evidence>
<dbReference type="EnsemblPlants" id="KQK13690">
    <property type="protein sequence ID" value="KQK13690"/>
    <property type="gene ID" value="BRADI_1g11870v3"/>
</dbReference>
<keyword evidence="3" id="KW-0812">Transmembrane</keyword>
<dbReference type="PANTHER" id="PTHR47986">
    <property type="entry name" value="OSJNBA0070M12.3 PROTEIN"/>
    <property type="match status" value="1"/>
</dbReference>
<dbReference type="AlphaFoldDB" id="A0A0Q3RL84"/>
<reference evidence="13" key="3">
    <citation type="submission" date="2018-08" db="UniProtKB">
        <authorList>
            <consortium name="EnsemblPlants"/>
        </authorList>
    </citation>
    <scope>IDENTIFICATION</scope>
    <source>
        <strain evidence="13">cv. Bd21</strain>
    </source>
</reference>
<keyword evidence="8" id="KW-0675">Receptor</keyword>
<comment type="subcellular location">
    <subcellularLocation>
        <location evidence="1">Membrane</location>
        <topology evidence="1">Single-pass membrane protein</topology>
    </subcellularLocation>
</comment>
<evidence type="ECO:0000256" key="9">
    <source>
        <dbReference type="ARBA" id="ARBA00023180"/>
    </source>
</evidence>
<keyword evidence="9" id="KW-0325">Glycoprotein</keyword>
<keyword evidence="2" id="KW-0433">Leucine-rich repeat</keyword>
<evidence type="ECO:0000313" key="13">
    <source>
        <dbReference type="EnsemblPlants" id="KQK13690"/>
    </source>
</evidence>
<keyword evidence="14" id="KW-1185">Reference proteome</keyword>
<evidence type="ECO:0000313" key="12">
    <source>
        <dbReference type="EMBL" id="KQK13690.1"/>
    </source>
</evidence>
<dbReference type="FunFam" id="3.80.10.10:FF:000129">
    <property type="entry name" value="Leucine-rich repeat receptor-like kinase"/>
    <property type="match status" value="1"/>
</dbReference>
<protein>
    <recommendedName>
        <fullName evidence="11">Leucine-rich repeat-containing N-terminal plant-type domain-containing protein</fullName>
    </recommendedName>
</protein>
<reference evidence="12 13" key="1">
    <citation type="journal article" date="2010" name="Nature">
        <title>Genome sequencing and analysis of the model grass Brachypodium distachyon.</title>
        <authorList>
            <consortium name="International Brachypodium Initiative"/>
        </authorList>
    </citation>
    <scope>NUCLEOTIDE SEQUENCE [LARGE SCALE GENOMIC DNA]</scope>
    <source>
        <strain evidence="12 13">Bd21</strain>
    </source>
</reference>
<accession>A0A0Q3RL84</accession>
<dbReference type="InterPro" id="IPR052422">
    <property type="entry name" value="Auxin_Ser/Thr_Kinase"/>
</dbReference>
<sequence>MNKMKMPLALLSFLLLAVASTIPAAAGILADAPSAASTAYGPDDFNMHAVATALGADRALGWRNDSSACRDGWTGITCGEGGKVIAIRARNAGLNGTLPTEVTLLFALQVLDLRDNGLTGALPDAVFLELTNLHIDNNLFTSVPADFLSTARSLQGFSISNNTQLQPWELLHDAHRLTKLRHFIANNAGVSGTLSGFLGNRSVFPELSILSLAHNLLTGHVPATFYSRTLHRLDLSSNDLSGPIDFIANLLGLEELLLDHNSFTGPMPDLSGLWKLQVVDVAHNRLTGVVPASLTDLGLLNSVSLTGNLFQGPLPELASSVHSDITNAAFNGSFCRTEHGPCDPLVDAFIAIAGGFQYPEALAASWKGNHPCAGWLGVNCDDGGVITEVNLCRLGLNGTLHPAFGTLKTIQALLLAGNNISGAVPQSIAELPLLRFQDVSDNSLEGSMPRFHSGVSIWAQDGSEHCLKEWRAKTTVKLITKNFQLCGIHPNFDKLETSFIGRSEYS</sequence>
<dbReference type="Pfam" id="PF00560">
    <property type="entry name" value="LRR_1"/>
    <property type="match status" value="2"/>
</dbReference>
<proteinExistence type="predicted"/>
<dbReference type="GO" id="GO:0004675">
    <property type="term" value="F:transmembrane receptor protein serine/threonine kinase activity"/>
    <property type="evidence" value="ECO:0000318"/>
    <property type="project" value="GO_Central"/>
</dbReference>
<dbReference type="OrthoDB" id="682222at2759"/>
<evidence type="ECO:0000256" key="2">
    <source>
        <dbReference type="ARBA" id="ARBA00022614"/>
    </source>
</evidence>
<feature type="domain" description="Leucine-rich repeat-containing N-terminal plant-type" evidence="11">
    <location>
        <begin position="347"/>
        <end position="381"/>
    </location>
</feature>
<evidence type="ECO:0000256" key="10">
    <source>
        <dbReference type="SAM" id="SignalP"/>
    </source>
</evidence>
<feature type="domain" description="Leucine-rich repeat-containing N-terminal plant-type" evidence="11">
    <location>
        <begin position="58"/>
        <end position="78"/>
    </location>
</feature>
<feature type="signal peptide" evidence="10">
    <location>
        <begin position="1"/>
        <end position="19"/>
    </location>
</feature>
<evidence type="ECO:0000256" key="7">
    <source>
        <dbReference type="ARBA" id="ARBA00023136"/>
    </source>
</evidence>
<keyword evidence="5" id="KW-0677">Repeat</keyword>
<dbReference type="GO" id="GO:0007165">
    <property type="term" value="P:signal transduction"/>
    <property type="evidence" value="ECO:0000318"/>
    <property type="project" value="GO_Central"/>
</dbReference>
<dbReference type="InterPro" id="IPR013210">
    <property type="entry name" value="LRR_N_plant-typ"/>
</dbReference>
<dbReference type="STRING" id="15368.A0A0Q3RL84"/>
<dbReference type="GO" id="GO:0016020">
    <property type="term" value="C:membrane"/>
    <property type="evidence" value="ECO:0007669"/>
    <property type="project" value="UniProtKB-SubCell"/>
</dbReference>
<feature type="chain" id="PRO_5043129577" description="Leucine-rich repeat-containing N-terminal plant-type domain-containing protein" evidence="10">
    <location>
        <begin position="20"/>
        <end position="506"/>
    </location>
</feature>
<gene>
    <name evidence="13" type="primary">LOC100844416</name>
    <name evidence="12" type="ORF">BRADI_1g11870v3</name>
</gene>
<dbReference type="InterPro" id="IPR032675">
    <property type="entry name" value="LRR_dom_sf"/>
</dbReference>
<organism evidence="12">
    <name type="scientific">Brachypodium distachyon</name>
    <name type="common">Purple false brome</name>
    <name type="synonym">Trachynia distachya</name>
    <dbReference type="NCBI Taxonomy" id="15368"/>
    <lineage>
        <taxon>Eukaryota</taxon>
        <taxon>Viridiplantae</taxon>
        <taxon>Streptophyta</taxon>
        <taxon>Embryophyta</taxon>
        <taxon>Tracheophyta</taxon>
        <taxon>Spermatophyta</taxon>
        <taxon>Magnoliopsida</taxon>
        <taxon>Liliopsida</taxon>
        <taxon>Poales</taxon>
        <taxon>Poaceae</taxon>
        <taxon>BOP clade</taxon>
        <taxon>Pooideae</taxon>
        <taxon>Stipodae</taxon>
        <taxon>Brachypodieae</taxon>
        <taxon>Brachypodium</taxon>
    </lineage>
</organism>
<dbReference type="Pfam" id="PF08263">
    <property type="entry name" value="LRRNT_2"/>
    <property type="match status" value="2"/>
</dbReference>
<keyword evidence="6" id="KW-1133">Transmembrane helix</keyword>